<accession>A0A182Y331</accession>
<name>A0A182Y331_ANOST</name>
<evidence type="ECO:0000313" key="1">
    <source>
        <dbReference type="EnsemblMetazoa" id="ASTEI02867-PA"/>
    </source>
</evidence>
<keyword evidence="2" id="KW-1185">Reference proteome</keyword>
<proteinExistence type="predicted"/>
<dbReference type="PROSITE" id="PS51257">
    <property type="entry name" value="PROKAR_LIPOPROTEIN"/>
    <property type="match status" value="1"/>
</dbReference>
<dbReference type="OMA" id="GVYYSYY"/>
<dbReference type="VEuPathDB" id="VectorBase:ASTE010445"/>
<protein>
    <submittedName>
        <fullName evidence="1">Uncharacterized protein</fullName>
    </submittedName>
</protein>
<dbReference type="EnsemblMetazoa" id="ASTEI02867-RA">
    <property type="protein sequence ID" value="ASTEI02867-PA"/>
    <property type="gene ID" value="ASTEI02867"/>
</dbReference>
<dbReference type="AlphaFoldDB" id="A0A182Y331"/>
<reference evidence="2" key="1">
    <citation type="journal article" date="2014" name="Genome Biol.">
        <title>Genome analysis of a major urban malaria vector mosquito, Anopheles stephensi.</title>
        <authorList>
            <person name="Jiang X."/>
            <person name="Peery A."/>
            <person name="Hall A.B."/>
            <person name="Sharma A."/>
            <person name="Chen X.G."/>
            <person name="Waterhouse R.M."/>
            <person name="Komissarov A."/>
            <person name="Riehle M.M."/>
            <person name="Shouche Y."/>
            <person name="Sharakhova M.V."/>
            <person name="Lawson D."/>
            <person name="Pakpour N."/>
            <person name="Arensburger P."/>
            <person name="Davidson V.L."/>
            <person name="Eiglmeier K."/>
            <person name="Emrich S."/>
            <person name="George P."/>
            <person name="Kennedy R.C."/>
            <person name="Mane S.P."/>
            <person name="Maslen G."/>
            <person name="Oringanje C."/>
            <person name="Qi Y."/>
            <person name="Settlage R."/>
            <person name="Tojo M."/>
            <person name="Tubio J.M."/>
            <person name="Unger M.F."/>
            <person name="Wang B."/>
            <person name="Vernick K.D."/>
            <person name="Ribeiro J.M."/>
            <person name="James A.A."/>
            <person name="Michel K."/>
            <person name="Riehle M.A."/>
            <person name="Luckhart S."/>
            <person name="Sharakhov I.V."/>
            <person name="Tu Z."/>
        </authorList>
    </citation>
    <scope>NUCLEOTIDE SEQUENCE [LARGE SCALE GENOMIC DNA]</scope>
    <source>
        <strain evidence="2">Indian</strain>
    </source>
</reference>
<dbReference type="VEuPathDB" id="VectorBase:ASTEI20_039575"/>
<dbReference type="VEuPathDB" id="VectorBase:ASTEI02867"/>
<reference evidence="1" key="2">
    <citation type="submission" date="2020-05" db="UniProtKB">
        <authorList>
            <consortium name="EnsemblMetazoa"/>
        </authorList>
    </citation>
    <scope>IDENTIFICATION</scope>
    <source>
        <strain evidence="1">Indian</strain>
    </source>
</reference>
<organism evidence="1 2">
    <name type="scientific">Anopheles stephensi</name>
    <name type="common">Indo-Pakistan malaria mosquito</name>
    <dbReference type="NCBI Taxonomy" id="30069"/>
    <lineage>
        <taxon>Eukaryota</taxon>
        <taxon>Metazoa</taxon>
        <taxon>Ecdysozoa</taxon>
        <taxon>Arthropoda</taxon>
        <taxon>Hexapoda</taxon>
        <taxon>Insecta</taxon>
        <taxon>Pterygota</taxon>
        <taxon>Neoptera</taxon>
        <taxon>Endopterygota</taxon>
        <taxon>Diptera</taxon>
        <taxon>Nematocera</taxon>
        <taxon>Culicoidea</taxon>
        <taxon>Culicidae</taxon>
        <taxon>Anophelinae</taxon>
        <taxon>Anopheles</taxon>
    </lineage>
</organism>
<evidence type="ECO:0000313" key="2">
    <source>
        <dbReference type="Proteomes" id="UP000076408"/>
    </source>
</evidence>
<sequence>MPHNYRHRLFILIYLLAVGCKVTHQQPLEQQPVVTLLDAEKNPIPAIYNTPPQPPVKILREASPITEKESMKVSDDLQQSASYTYSYYRPVYYPGVYYSYYPRYRWYSPYYYYNWWYY</sequence>
<dbReference type="Proteomes" id="UP000076408">
    <property type="component" value="Unassembled WGS sequence"/>
</dbReference>